<proteinExistence type="predicted"/>
<keyword evidence="2" id="KW-1185">Reference proteome</keyword>
<sequence>MSRFISEMEMEPLELPNLKKASLIFRSCDAKFFICALIRGFHLPELTEITVNVQSCQPEAELLVEWLLPHPIHYPSLENYVLLLSETGTLDLETFADQMPNLKYLSFEGCGDKTY</sequence>
<reference evidence="1 2" key="1">
    <citation type="submission" date="2018-06" db="EMBL/GenBank/DDBJ databases">
        <title>A transcriptomic atlas of mushroom development highlights an independent origin of complex multicellularity.</title>
        <authorList>
            <consortium name="DOE Joint Genome Institute"/>
            <person name="Krizsan K."/>
            <person name="Almasi E."/>
            <person name="Merenyi Z."/>
            <person name="Sahu N."/>
            <person name="Viragh M."/>
            <person name="Koszo T."/>
            <person name="Mondo S."/>
            <person name="Kiss B."/>
            <person name="Balint B."/>
            <person name="Kues U."/>
            <person name="Barry K."/>
            <person name="Hegedus J.C."/>
            <person name="Henrissat B."/>
            <person name="Johnson J."/>
            <person name="Lipzen A."/>
            <person name="Ohm R."/>
            <person name="Nagy I."/>
            <person name="Pangilinan J."/>
            <person name="Yan J."/>
            <person name="Xiong Y."/>
            <person name="Grigoriev I.V."/>
            <person name="Hibbett D.S."/>
            <person name="Nagy L.G."/>
        </authorList>
    </citation>
    <scope>NUCLEOTIDE SEQUENCE [LARGE SCALE GENOMIC DNA]</scope>
    <source>
        <strain evidence="1 2">SZMC22713</strain>
    </source>
</reference>
<dbReference type="VEuPathDB" id="FungiDB:BD410DRAFT_780561"/>
<evidence type="ECO:0008006" key="3">
    <source>
        <dbReference type="Google" id="ProtNLM"/>
    </source>
</evidence>
<gene>
    <name evidence="1" type="ORF">BD410DRAFT_780561</name>
</gene>
<feature type="non-terminal residue" evidence="1">
    <location>
        <position position="115"/>
    </location>
</feature>
<dbReference type="Proteomes" id="UP000294933">
    <property type="component" value="Unassembled WGS sequence"/>
</dbReference>
<protein>
    <recommendedName>
        <fullName evidence="3">F-box domain-containing protein</fullName>
    </recommendedName>
</protein>
<name>A0A4R5XHC0_9AGAM</name>
<accession>A0A4R5XHC0</accession>
<dbReference type="AlphaFoldDB" id="A0A4R5XHC0"/>
<organism evidence="1 2">
    <name type="scientific">Rickenella mellea</name>
    <dbReference type="NCBI Taxonomy" id="50990"/>
    <lineage>
        <taxon>Eukaryota</taxon>
        <taxon>Fungi</taxon>
        <taxon>Dikarya</taxon>
        <taxon>Basidiomycota</taxon>
        <taxon>Agaricomycotina</taxon>
        <taxon>Agaricomycetes</taxon>
        <taxon>Hymenochaetales</taxon>
        <taxon>Rickenellaceae</taxon>
        <taxon>Rickenella</taxon>
    </lineage>
</organism>
<evidence type="ECO:0000313" key="2">
    <source>
        <dbReference type="Proteomes" id="UP000294933"/>
    </source>
</evidence>
<dbReference type="EMBL" id="ML170156">
    <property type="protein sequence ID" value="TDL30035.1"/>
    <property type="molecule type" value="Genomic_DNA"/>
</dbReference>
<evidence type="ECO:0000313" key="1">
    <source>
        <dbReference type="EMBL" id="TDL30035.1"/>
    </source>
</evidence>